<keyword evidence="4 7" id="KW-0547">Nucleotide-binding</keyword>
<evidence type="ECO:0000256" key="4">
    <source>
        <dbReference type="ARBA" id="ARBA00022741"/>
    </source>
</evidence>
<evidence type="ECO:0000256" key="5">
    <source>
        <dbReference type="ARBA" id="ARBA00022840"/>
    </source>
</evidence>
<dbReference type="InterPro" id="IPR018109">
    <property type="entry name" value="Folylpolyglutamate_synth_CS"/>
</dbReference>
<dbReference type="Gene3D" id="3.90.190.20">
    <property type="entry name" value="Mur ligase, C-terminal domain"/>
    <property type="match status" value="1"/>
</dbReference>
<dbReference type="PIRSF" id="PIRSF001563">
    <property type="entry name" value="Folylpolyglu_synth"/>
    <property type="match status" value="1"/>
</dbReference>
<comment type="similarity">
    <text evidence="1 7">Belongs to the folylpolyglutamate synthase family.</text>
</comment>
<evidence type="ECO:0000256" key="2">
    <source>
        <dbReference type="ARBA" id="ARBA00022598"/>
    </source>
</evidence>
<organism evidence="8 9">
    <name type="scientific">Streptococcus oriscaviae</name>
    <dbReference type="NCBI Taxonomy" id="2781599"/>
    <lineage>
        <taxon>Bacteria</taxon>
        <taxon>Bacillati</taxon>
        <taxon>Bacillota</taxon>
        <taxon>Bacilli</taxon>
        <taxon>Lactobacillales</taxon>
        <taxon>Streptococcaceae</taxon>
        <taxon>Streptococcus</taxon>
    </lineage>
</organism>
<evidence type="ECO:0000313" key="9">
    <source>
        <dbReference type="Proteomes" id="UP000677616"/>
    </source>
</evidence>
<protein>
    <submittedName>
        <fullName evidence="8">Bifunctional folylpolyglutamate synthase/dihydrofolate synthase</fullName>
    </submittedName>
</protein>
<keyword evidence="6" id="KW-0460">Magnesium</keyword>
<dbReference type="NCBIfam" id="TIGR01499">
    <property type="entry name" value="folC"/>
    <property type="match status" value="1"/>
</dbReference>
<sequence>MNYQEALDWLLARPQTDLEGGVARVQYLLDLLGNPEKEVPTVHFVGTNGKGSTLNALQFMLMKAGYRVGRFTSPSILDYREQIVCQQEMIPKEALAAIVTDLLPLVEEAPGQAISEFEILVVVMFVYLARYQKVDILLVEAGMGGLLDATNVLQPLAVVCPSIGLDHQSFLGESHAAIARHKVAVLKEGVPFVYATDLAEVEAVFEEKAAELGSPSYALGRDFTVKEVADGFDFEGLGHHLKGLRLQMLGRHQQANAGLAMMTLLLLQEQFSAVDERAMREGLAQAHWPGRMELFGDSLMLDGAHNNESVAVLCQLLERQYSDREVNILFAAINTKPIDTMLASLSQRGRVTVTSFDDPRAVDLADYPAAYPRIESFESWLDQADLSNPKKLYLVTGSLYFITFVRKHIISKQ</sequence>
<dbReference type="InterPro" id="IPR036565">
    <property type="entry name" value="Mur-like_cat_sf"/>
</dbReference>
<dbReference type="InterPro" id="IPR036615">
    <property type="entry name" value="Mur_ligase_C_dom_sf"/>
</dbReference>
<evidence type="ECO:0000256" key="3">
    <source>
        <dbReference type="ARBA" id="ARBA00022723"/>
    </source>
</evidence>
<gene>
    <name evidence="8" type="ORF">INT76_06180</name>
</gene>
<dbReference type="PANTHER" id="PTHR11136:SF0">
    <property type="entry name" value="DIHYDROFOLATE SYNTHETASE-RELATED"/>
    <property type="match status" value="1"/>
</dbReference>
<evidence type="ECO:0000313" key="8">
    <source>
        <dbReference type="EMBL" id="QUE53467.1"/>
    </source>
</evidence>
<evidence type="ECO:0000256" key="6">
    <source>
        <dbReference type="ARBA" id="ARBA00022842"/>
    </source>
</evidence>
<dbReference type="Gene3D" id="3.40.1190.10">
    <property type="entry name" value="Mur-like, catalytic domain"/>
    <property type="match status" value="1"/>
</dbReference>
<keyword evidence="2 7" id="KW-0436">Ligase</keyword>
<dbReference type="PROSITE" id="PS01012">
    <property type="entry name" value="FOLYLPOLYGLU_SYNT_2"/>
    <property type="match status" value="1"/>
</dbReference>
<reference evidence="8 9" key="1">
    <citation type="submission" date="2021-04" db="EMBL/GenBank/DDBJ databases">
        <title>Complete genome sequence of a novel Streptococcus species.</title>
        <authorList>
            <person name="Teng J.L.L."/>
        </authorList>
    </citation>
    <scope>NUCLEOTIDE SEQUENCE [LARGE SCALE GENOMIC DNA]</scope>
    <source>
        <strain evidence="8 9">HKU75</strain>
    </source>
</reference>
<dbReference type="Proteomes" id="UP000677616">
    <property type="component" value="Chromosome"/>
</dbReference>
<dbReference type="SUPFAM" id="SSF53623">
    <property type="entry name" value="MurD-like peptide ligases, catalytic domain"/>
    <property type="match status" value="1"/>
</dbReference>
<keyword evidence="9" id="KW-1185">Reference proteome</keyword>
<dbReference type="EMBL" id="CP073084">
    <property type="protein sequence ID" value="QUE53467.1"/>
    <property type="molecule type" value="Genomic_DNA"/>
</dbReference>
<proteinExistence type="inferred from homology"/>
<keyword evidence="5 7" id="KW-0067">ATP-binding</keyword>
<name>A0ABX7YI50_9STRE</name>
<dbReference type="SUPFAM" id="SSF53244">
    <property type="entry name" value="MurD-like peptide ligases, peptide-binding domain"/>
    <property type="match status" value="1"/>
</dbReference>
<dbReference type="PANTHER" id="PTHR11136">
    <property type="entry name" value="FOLYLPOLYGLUTAMATE SYNTHASE-RELATED"/>
    <property type="match status" value="1"/>
</dbReference>
<evidence type="ECO:0000256" key="1">
    <source>
        <dbReference type="ARBA" id="ARBA00008276"/>
    </source>
</evidence>
<evidence type="ECO:0000256" key="7">
    <source>
        <dbReference type="PIRNR" id="PIRNR001563"/>
    </source>
</evidence>
<accession>A0ABX7YI50</accession>
<dbReference type="InterPro" id="IPR001645">
    <property type="entry name" value="Folylpolyglutamate_synth"/>
</dbReference>
<dbReference type="RefSeq" id="WP_212569655.1">
    <property type="nucleotide sequence ID" value="NZ_CP073084.1"/>
</dbReference>
<keyword evidence="3" id="KW-0479">Metal-binding</keyword>